<gene>
    <name evidence="3" type="ORF">EUX98_g7058</name>
</gene>
<dbReference type="OrthoDB" id="10261027at2759"/>
<reference evidence="3 4" key="1">
    <citation type="submission" date="2019-02" db="EMBL/GenBank/DDBJ databases">
        <title>Genome sequencing of the rare red list fungi Antrodiella citrinella (Flaviporus citrinellus).</title>
        <authorList>
            <person name="Buettner E."/>
            <person name="Kellner H."/>
        </authorList>
    </citation>
    <scope>NUCLEOTIDE SEQUENCE [LARGE SCALE GENOMIC DNA]</scope>
    <source>
        <strain evidence="3 4">DSM 108506</strain>
    </source>
</reference>
<evidence type="ECO:0000259" key="2">
    <source>
        <dbReference type="PROSITE" id="PS50011"/>
    </source>
</evidence>
<keyword evidence="4" id="KW-1185">Reference proteome</keyword>
<dbReference type="PANTHER" id="PTHR44329">
    <property type="entry name" value="SERINE/THREONINE-PROTEIN KINASE TNNI3K-RELATED"/>
    <property type="match status" value="1"/>
</dbReference>
<feature type="compositionally biased region" description="Basic and acidic residues" evidence="1">
    <location>
        <begin position="47"/>
        <end position="63"/>
    </location>
</feature>
<dbReference type="SUPFAM" id="SSF56112">
    <property type="entry name" value="Protein kinase-like (PK-like)"/>
    <property type="match status" value="1"/>
</dbReference>
<comment type="caution">
    <text evidence="3">The sequence shown here is derived from an EMBL/GenBank/DDBJ whole genome shotgun (WGS) entry which is preliminary data.</text>
</comment>
<feature type="domain" description="Protein kinase" evidence="2">
    <location>
        <begin position="266"/>
        <end position="542"/>
    </location>
</feature>
<evidence type="ECO:0000313" key="4">
    <source>
        <dbReference type="Proteomes" id="UP000308730"/>
    </source>
</evidence>
<dbReference type="AlphaFoldDB" id="A0A4S4MMI0"/>
<feature type="region of interest" description="Disordered" evidence="1">
    <location>
        <begin position="47"/>
        <end position="70"/>
    </location>
</feature>
<dbReference type="InterPro" id="IPR001245">
    <property type="entry name" value="Ser-Thr/Tyr_kinase_cat_dom"/>
</dbReference>
<dbReference type="InterPro" id="IPR011009">
    <property type="entry name" value="Kinase-like_dom_sf"/>
</dbReference>
<evidence type="ECO:0000256" key="1">
    <source>
        <dbReference type="SAM" id="MobiDB-lite"/>
    </source>
</evidence>
<organism evidence="3 4">
    <name type="scientific">Antrodiella citrinella</name>
    <dbReference type="NCBI Taxonomy" id="2447956"/>
    <lineage>
        <taxon>Eukaryota</taxon>
        <taxon>Fungi</taxon>
        <taxon>Dikarya</taxon>
        <taxon>Basidiomycota</taxon>
        <taxon>Agaricomycotina</taxon>
        <taxon>Agaricomycetes</taxon>
        <taxon>Polyporales</taxon>
        <taxon>Steccherinaceae</taxon>
        <taxon>Antrodiella</taxon>
    </lineage>
</organism>
<evidence type="ECO:0000313" key="3">
    <source>
        <dbReference type="EMBL" id="THH27136.1"/>
    </source>
</evidence>
<dbReference type="Proteomes" id="UP000308730">
    <property type="component" value="Unassembled WGS sequence"/>
</dbReference>
<accession>A0A4S4MMI0</accession>
<dbReference type="Pfam" id="PF07714">
    <property type="entry name" value="PK_Tyr_Ser-Thr"/>
    <property type="match status" value="1"/>
</dbReference>
<dbReference type="Gene3D" id="1.10.510.10">
    <property type="entry name" value="Transferase(Phosphotransferase) domain 1"/>
    <property type="match status" value="1"/>
</dbReference>
<dbReference type="PROSITE" id="PS50011">
    <property type="entry name" value="PROTEIN_KINASE_DOM"/>
    <property type="match status" value="1"/>
</dbReference>
<dbReference type="InterPro" id="IPR051681">
    <property type="entry name" value="Ser/Thr_Kinases-Pseudokinases"/>
</dbReference>
<dbReference type="InterPro" id="IPR000719">
    <property type="entry name" value="Prot_kinase_dom"/>
</dbReference>
<name>A0A4S4MMI0_9APHY</name>
<protein>
    <recommendedName>
        <fullName evidence="2">Protein kinase domain-containing protein</fullName>
    </recommendedName>
</protein>
<dbReference type="GO" id="GO:0004674">
    <property type="term" value="F:protein serine/threonine kinase activity"/>
    <property type="evidence" value="ECO:0007669"/>
    <property type="project" value="TreeGrafter"/>
</dbReference>
<dbReference type="EMBL" id="SGPM01000277">
    <property type="protein sequence ID" value="THH27136.1"/>
    <property type="molecule type" value="Genomic_DNA"/>
</dbReference>
<proteinExistence type="predicted"/>
<dbReference type="GO" id="GO:0005524">
    <property type="term" value="F:ATP binding"/>
    <property type="evidence" value="ECO:0007669"/>
    <property type="project" value="InterPro"/>
</dbReference>
<sequence length="725" mass="80542">MINASAVHKQNNTEAFKAAHTAEELEKFVRRKAHEEDTGHALQEVRAEHARVQKKSERKEASRKACKAKRTARDNVLEQLKIHLEPAFWDNSTAARQPTVKDISLQLSWLRVPSRGVKVPAGLSKARRTELVRALMEVLQGLDEDKVKLLYAQNVAERERAVLLLSTDVEMARRITSHEIRQIIQNALDNANNNLPTESLSSLSEADARVVLDEMWRVLDSPASPSAAIGGLPFAVYRTTLRKLTLKLALRHHILPDSLILTGVKKLDDVQRGAGAFSDVYCGTYRGRKVALKKLRVFLMTPEWKKGDITTAFYRESLIWKSLENENIMPFLGVSEDIFPGTLCMVLLWAESGSLRDHLASIRKKGQLNDDSFAVAIHKWLYQTALGMEYLHNEGIVHGDLHAGNILLNKHGNACLTDFGMSLITEGTGYNYGSMHGGGAIRWQAPELIDPEAFGLEGTRPTTQSDVFSIACTAIELYSGLPPLPDLTDRQVTNRYIQGVRPPRPCLPGGREMADETWLVLEACWAQNREDRISVHEVNARLGDILQMAVSAEQLIAGMGALDVQGPGFSLVSLAAAYDDDPKIAAAARNLGVYLIKILALARCMIIAMPDLDSMTDAQRTAFLVSGDCQAAAVLAVILAQHAKKAREAHEVYKSVRCIGLPMFWPKPYRLVVDNLEQDIERLALPPLAVTDFELVTTFYTRVEPATHVYLAWLGMMLAKQKEAQ</sequence>